<evidence type="ECO:0000313" key="2">
    <source>
        <dbReference type="Proteomes" id="UP000054565"/>
    </source>
</evidence>
<dbReference type="Proteomes" id="UP000054565">
    <property type="component" value="Unassembled WGS sequence"/>
</dbReference>
<sequence>MPRSATCDTPAAKRHTVFGYDTCNVRSRPVSNGPEITRESPLRSLFGHDRDADKTATTMSMAALRHHHRPCSSISLPIDIVRPLTWATLIGLIDANGQSTPPQQCHLRQPV</sequence>
<dbReference type="EMBL" id="DS028093">
    <property type="protein sequence ID" value="KMP00792.1"/>
    <property type="molecule type" value="Genomic_DNA"/>
</dbReference>
<evidence type="ECO:0000313" key="1">
    <source>
        <dbReference type="EMBL" id="KMP00792.1"/>
    </source>
</evidence>
<protein>
    <submittedName>
        <fullName evidence="1">Uncharacterized protein</fullName>
    </submittedName>
</protein>
<accession>A0A0J7AU15</accession>
<reference evidence="2" key="1">
    <citation type="journal article" date="2010" name="Genome Res.">
        <title>Population genomic sequencing of Coccidioides fungi reveals recent hybridization and transposon control.</title>
        <authorList>
            <person name="Neafsey D.E."/>
            <person name="Barker B.M."/>
            <person name="Sharpton T.J."/>
            <person name="Stajich J.E."/>
            <person name="Park D.J."/>
            <person name="Whiston E."/>
            <person name="Hung C.-Y."/>
            <person name="McMahan C."/>
            <person name="White J."/>
            <person name="Sykes S."/>
            <person name="Heiman D."/>
            <person name="Young S."/>
            <person name="Zeng Q."/>
            <person name="Abouelleil A."/>
            <person name="Aftuck L."/>
            <person name="Bessette D."/>
            <person name="Brown A."/>
            <person name="FitzGerald M."/>
            <person name="Lui A."/>
            <person name="Macdonald J.P."/>
            <person name="Priest M."/>
            <person name="Orbach M.J."/>
            <person name="Galgiani J.N."/>
            <person name="Kirkland T.N."/>
            <person name="Cole G.T."/>
            <person name="Birren B.W."/>
            <person name="Henn M.R."/>
            <person name="Taylor J.W."/>
            <person name="Rounsley S.D."/>
        </authorList>
    </citation>
    <scope>NUCLEOTIDE SEQUENCE [LARGE SCALE GENOMIC DNA]</scope>
    <source>
        <strain evidence="2">RMSCC 2394</strain>
    </source>
</reference>
<dbReference type="AlphaFoldDB" id="A0A0J7AU15"/>
<gene>
    <name evidence="1" type="ORF">CIRG_00934</name>
</gene>
<name>A0A0J7AU15_COCIT</name>
<proteinExistence type="predicted"/>
<organism evidence="1 2">
    <name type="scientific">Coccidioides immitis RMSCC 2394</name>
    <dbReference type="NCBI Taxonomy" id="404692"/>
    <lineage>
        <taxon>Eukaryota</taxon>
        <taxon>Fungi</taxon>
        <taxon>Dikarya</taxon>
        <taxon>Ascomycota</taxon>
        <taxon>Pezizomycotina</taxon>
        <taxon>Eurotiomycetes</taxon>
        <taxon>Eurotiomycetidae</taxon>
        <taxon>Onygenales</taxon>
        <taxon>Onygenaceae</taxon>
        <taxon>Coccidioides</taxon>
    </lineage>
</organism>